<keyword evidence="3" id="KW-0285">Flavoprotein</keyword>
<dbReference type="Gene3D" id="3.40.462.20">
    <property type="match status" value="1"/>
</dbReference>
<feature type="region of interest" description="Disordered" evidence="6">
    <location>
        <begin position="1"/>
        <end position="20"/>
    </location>
</feature>
<comment type="cofactor">
    <cofactor evidence="1">
        <name>FAD</name>
        <dbReference type="ChEBI" id="CHEBI:57692"/>
    </cofactor>
</comment>
<evidence type="ECO:0000256" key="4">
    <source>
        <dbReference type="ARBA" id="ARBA00022827"/>
    </source>
</evidence>
<dbReference type="GO" id="GO:0016491">
    <property type="term" value="F:oxidoreductase activity"/>
    <property type="evidence" value="ECO:0007669"/>
    <property type="project" value="UniProtKB-KW"/>
</dbReference>
<dbReference type="InterPro" id="IPR016169">
    <property type="entry name" value="FAD-bd_PCMH_sub2"/>
</dbReference>
<sequence>MGEVEGRPAGPGADGEGGPLDRRALLRLGAAVTAAGIGATLLPAGGRAYAEPGAGPYAGGGADPGTGAGPYAADAPDALAWRELRTMLGPGGWLHRPGDAGYGALAPPQNRRYAGVLPAGIASCASTADVRAAVRWARKHGVPLVPRSGGHNYAGYSTTQGLLLDLSRMNAVTARRIRGRGHLLVGGGATNSDVYRARAANLYVPGGRCPGVGVAGLTLGGGLGFNDRKWGLTCDNLVETRLVLADGSLVRADERENPDLLWACRGGAGGNWGVNTAFVFAAADVSHQVATVFELRFDVSRGPALLRAVREIVERDRHDDFDCRIAFVGRAEASLEILGRFLGPQERLERLLAPLLALRPATRFMEQGHFWQAQERLSARPSVTALASKSLVPHTWPDEGAALAMAEWARRWRPGTHSNICYVTLFAMGGATSRLTPSDTAFPHRAATFVLDVGTAWPQGAPDEVAARSLHAIGEMYRDLRRRLRTSAAYVNFPDPDLPLWWEAYYGGNYRRLVAVKRRYDPAGFFRYGQSVGSAP</sequence>
<accession>A0A840NY12</accession>
<protein>
    <submittedName>
        <fullName evidence="8">FAD/FMN-containing dehydrogenase</fullName>
    </submittedName>
</protein>
<evidence type="ECO:0000313" key="9">
    <source>
        <dbReference type="Proteomes" id="UP000578449"/>
    </source>
</evidence>
<comment type="similarity">
    <text evidence="2">Belongs to the oxygen-dependent FAD-linked oxidoreductase family.</text>
</comment>
<reference evidence="8 9" key="1">
    <citation type="submission" date="2020-08" db="EMBL/GenBank/DDBJ databases">
        <title>Genomic Encyclopedia of Type Strains, Phase IV (KMG-IV): sequencing the most valuable type-strain genomes for metagenomic binning, comparative biology and taxonomic classification.</title>
        <authorList>
            <person name="Goeker M."/>
        </authorList>
    </citation>
    <scope>NUCLEOTIDE SEQUENCE [LARGE SCALE GENOMIC DNA]</scope>
    <source>
        <strain evidence="8 9">DSM 45615</strain>
    </source>
</reference>
<dbReference type="PROSITE" id="PS51387">
    <property type="entry name" value="FAD_PCMH"/>
    <property type="match status" value="1"/>
</dbReference>
<evidence type="ECO:0000256" key="1">
    <source>
        <dbReference type="ARBA" id="ARBA00001974"/>
    </source>
</evidence>
<evidence type="ECO:0000259" key="7">
    <source>
        <dbReference type="PROSITE" id="PS51387"/>
    </source>
</evidence>
<dbReference type="PANTHER" id="PTHR42973:SF39">
    <property type="entry name" value="FAD-BINDING PCMH-TYPE DOMAIN-CONTAINING PROTEIN"/>
    <property type="match status" value="1"/>
</dbReference>
<proteinExistence type="inferred from homology"/>
<dbReference type="Proteomes" id="UP000578449">
    <property type="component" value="Unassembled WGS sequence"/>
</dbReference>
<dbReference type="InterPro" id="IPR006093">
    <property type="entry name" value="Oxy_OxRdtase_FAD_BS"/>
</dbReference>
<evidence type="ECO:0000256" key="5">
    <source>
        <dbReference type="ARBA" id="ARBA00023002"/>
    </source>
</evidence>
<dbReference type="InterPro" id="IPR050416">
    <property type="entry name" value="FAD-linked_Oxidoreductase"/>
</dbReference>
<dbReference type="EMBL" id="JACHGN010000003">
    <property type="protein sequence ID" value="MBB5132082.1"/>
    <property type="molecule type" value="Genomic_DNA"/>
</dbReference>
<dbReference type="GO" id="GO:0071949">
    <property type="term" value="F:FAD binding"/>
    <property type="evidence" value="ECO:0007669"/>
    <property type="project" value="InterPro"/>
</dbReference>
<dbReference type="SUPFAM" id="SSF56176">
    <property type="entry name" value="FAD-binding/transporter-associated domain-like"/>
    <property type="match status" value="1"/>
</dbReference>
<evidence type="ECO:0000256" key="2">
    <source>
        <dbReference type="ARBA" id="ARBA00005466"/>
    </source>
</evidence>
<dbReference type="InterPro" id="IPR006311">
    <property type="entry name" value="TAT_signal"/>
</dbReference>
<dbReference type="Pfam" id="PF08031">
    <property type="entry name" value="BBE"/>
    <property type="match status" value="1"/>
</dbReference>
<dbReference type="PROSITE" id="PS51318">
    <property type="entry name" value="TAT"/>
    <property type="match status" value="1"/>
</dbReference>
<evidence type="ECO:0000256" key="3">
    <source>
        <dbReference type="ARBA" id="ARBA00022630"/>
    </source>
</evidence>
<dbReference type="RefSeq" id="WP_185048869.1">
    <property type="nucleotide sequence ID" value="NZ_BAABIX010000027.1"/>
</dbReference>
<organism evidence="8 9">
    <name type="scientific">Thermocatellispora tengchongensis</name>
    <dbReference type="NCBI Taxonomy" id="1073253"/>
    <lineage>
        <taxon>Bacteria</taxon>
        <taxon>Bacillati</taxon>
        <taxon>Actinomycetota</taxon>
        <taxon>Actinomycetes</taxon>
        <taxon>Streptosporangiales</taxon>
        <taxon>Streptosporangiaceae</taxon>
        <taxon>Thermocatellispora</taxon>
    </lineage>
</organism>
<dbReference type="InterPro" id="IPR036318">
    <property type="entry name" value="FAD-bd_PCMH-like_sf"/>
</dbReference>
<dbReference type="InterPro" id="IPR012951">
    <property type="entry name" value="BBE"/>
</dbReference>
<name>A0A840NY12_9ACTN</name>
<evidence type="ECO:0000313" key="8">
    <source>
        <dbReference type="EMBL" id="MBB5132082.1"/>
    </source>
</evidence>
<keyword evidence="9" id="KW-1185">Reference proteome</keyword>
<dbReference type="InterPro" id="IPR006094">
    <property type="entry name" value="Oxid_FAD_bind_N"/>
</dbReference>
<evidence type="ECO:0000256" key="6">
    <source>
        <dbReference type="SAM" id="MobiDB-lite"/>
    </source>
</evidence>
<dbReference type="PROSITE" id="PS00862">
    <property type="entry name" value="OX2_COVAL_FAD"/>
    <property type="match status" value="1"/>
</dbReference>
<dbReference type="AlphaFoldDB" id="A0A840NY12"/>
<dbReference type="Gene3D" id="3.30.465.10">
    <property type="match status" value="1"/>
</dbReference>
<gene>
    <name evidence="8" type="ORF">HNP84_001795</name>
</gene>
<dbReference type="Pfam" id="PF01565">
    <property type="entry name" value="FAD_binding_4"/>
    <property type="match status" value="1"/>
</dbReference>
<feature type="domain" description="FAD-binding PCMH-type" evidence="7">
    <location>
        <begin position="114"/>
        <end position="285"/>
    </location>
</feature>
<dbReference type="PANTHER" id="PTHR42973">
    <property type="entry name" value="BINDING OXIDOREDUCTASE, PUTATIVE (AFU_ORTHOLOGUE AFUA_1G17690)-RELATED"/>
    <property type="match status" value="1"/>
</dbReference>
<keyword evidence="4" id="KW-0274">FAD</keyword>
<comment type="caution">
    <text evidence="8">The sequence shown here is derived from an EMBL/GenBank/DDBJ whole genome shotgun (WGS) entry which is preliminary data.</text>
</comment>
<keyword evidence="5" id="KW-0560">Oxidoreductase</keyword>
<dbReference type="InterPro" id="IPR016166">
    <property type="entry name" value="FAD-bd_PCMH"/>
</dbReference>